<accession>A0A0F9KAG0</accession>
<comment type="caution">
    <text evidence="1">The sequence shown here is derived from an EMBL/GenBank/DDBJ whole genome shotgun (WGS) entry which is preliminary data.</text>
</comment>
<dbReference type="EMBL" id="LAZR01008371">
    <property type="protein sequence ID" value="KKM79179.1"/>
    <property type="molecule type" value="Genomic_DNA"/>
</dbReference>
<dbReference type="AlphaFoldDB" id="A0A0F9KAG0"/>
<sequence>MPIMVLSAEWLKQLGYSLVIKENGDVIIESPEANCEFATKLREDFEQAYPEVNSDILCGIAYNAVKTANAQQLVFRVSNTPSNLERAAYDANVEGAY</sequence>
<reference evidence="1" key="1">
    <citation type="journal article" date="2015" name="Nature">
        <title>Complex archaea that bridge the gap between prokaryotes and eukaryotes.</title>
        <authorList>
            <person name="Spang A."/>
            <person name="Saw J.H."/>
            <person name="Jorgensen S.L."/>
            <person name="Zaremba-Niedzwiedzka K."/>
            <person name="Martijn J."/>
            <person name="Lind A.E."/>
            <person name="van Eijk R."/>
            <person name="Schleper C."/>
            <person name="Guy L."/>
            <person name="Ettema T.J."/>
        </authorList>
    </citation>
    <scope>NUCLEOTIDE SEQUENCE</scope>
</reference>
<organism evidence="1">
    <name type="scientific">marine sediment metagenome</name>
    <dbReference type="NCBI Taxonomy" id="412755"/>
    <lineage>
        <taxon>unclassified sequences</taxon>
        <taxon>metagenomes</taxon>
        <taxon>ecological metagenomes</taxon>
    </lineage>
</organism>
<proteinExistence type="predicted"/>
<name>A0A0F9KAG0_9ZZZZ</name>
<evidence type="ECO:0000313" key="1">
    <source>
        <dbReference type="EMBL" id="KKM79179.1"/>
    </source>
</evidence>
<gene>
    <name evidence="1" type="ORF">LCGC14_1352510</name>
</gene>
<protein>
    <submittedName>
        <fullName evidence="1">Uncharacterized protein</fullName>
    </submittedName>
</protein>